<dbReference type="InterPro" id="IPR018649">
    <property type="entry name" value="SHOCT"/>
</dbReference>
<evidence type="ECO:0000259" key="2">
    <source>
        <dbReference type="Pfam" id="PF09851"/>
    </source>
</evidence>
<protein>
    <submittedName>
        <fullName evidence="3">SHOCT domain-containing protein</fullName>
    </submittedName>
</protein>
<keyword evidence="1" id="KW-0472">Membrane</keyword>
<dbReference type="EMBL" id="JAIEZQ010000001">
    <property type="protein sequence ID" value="MBY9074329.1"/>
    <property type="molecule type" value="Genomic_DNA"/>
</dbReference>
<organism evidence="3 4">
    <name type="scientific">Nocardioides jiangsuensis</name>
    <dbReference type="NCBI Taxonomy" id="2866161"/>
    <lineage>
        <taxon>Bacteria</taxon>
        <taxon>Bacillati</taxon>
        <taxon>Actinomycetota</taxon>
        <taxon>Actinomycetes</taxon>
        <taxon>Propionibacteriales</taxon>
        <taxon>Nocardioidaceae</taxon>
        <taxon>Nocardioides</taxon>
    </lineage>
</organism>
<keyword evidence="1" id="KW-0812">Transmembrane</keyword>
<reference evidence="3 4" key="1">
    <citation type="submission" date="2021-08" db="EMBL/GenBank/DDBJ databases">
        <title>Nocardioides bacterium WL0053 sp. nov., isolated from the sediment.</title>
        <authorList>
            <person name="Wang L."/>
            <person name="Zhang D."/>
            <person name="Zhang A."/>
        </authorList>
    </citation>
    <scope>NUCLEOTIDE SEQUENCE [LARGE SCALE GENOMIC DNA]</scope>
    <source>
        <strain evidence="3 4">WL0053</strain>
    </source>
</reference>
<feature type="transmembrane region" description="Helical" evidence="1">
    <location>
        <begin position="20"/>
        <end position="39"/>
    </location>
</feature>
<feature type="domain" description="SHOCT" evidence="2">
    <location>
        <begin position="58"/>
        <end position="77"/>
    </location>
</feature>
<evidence type="ECO:0000256" key="1">
    <source>
        <dbReference type="SAM" id="Phobius"/>
    </source>
</evidence>
<accession>A0ABS7RH26</accession>
<evidence type="ECO:0000313" key="3">
    <source>
        <dbReference type="EMBL" id="MBY9074329.1"/>
    </source>
</evidence>
<dbReference type="Pfam" id="PF09851">
    <property type="entry name" value="SHOCT"/>
    <property type="match status" value="1"/>
</dbReference>
<gene>
    <name evidence="3" type="ORF">K1X13_05795</name>
</gene>
<keyword evidence="1" id="KW-1133">Transmembrane helix</keyword>
<keyword evidence="4" id="KW-1185">Reference proteome</keyword>
<proteinExistence type="predicted"/>
<name>A0ABS7RH26_9ACTN</name>
<sequence length="89" mass="9893">MTLMMGWDGGWGVGGWLGMSLMMLVVWGVPIALVVWLILGNFHPGQTARSTPRSSADQILAERYARGEIDEEEFTRRSEVLRQGSRALS</sequence>
<evidence type="ECO:0000313" key="4">
    <source>
        <dbReference type="Proteomes" id="UP000754710"/>
    </source>
</evidence>
<dbReference type="Proteomes" id="UP000754710">
    <property type="component" value="Unassembled WGS sequence"/>
</dbReference>
<comment type="caution">
    <text evidence="3">The sequence shown here is derived from an EMBL/GenBank/DDBJ whole genome shotgun (WGS) entry which is preliminary data.</text>
</comment>
<dbReference type="RefSeq" id="WP_221024022.1">
    <property type="nucleotide sequence ID" value="NZ_JAIEZQ010000001.1"/>
</dbReference>